<dbReference type="Proteomes" id="UP000314251">
    <property type="component" value="Unassembled WGS sequence"/>
</dbReference>
<keyword evidence="3" id="KW-0560">Oxidoreductase</keyword>
<feature type="domain" description="Luciferase-like" evidence="2">
    <location>
        <begin position="15"/>
        <end position="306"/>
    </location>
</feature>
<gene>
    <name evidence="3" type="ORF">FH607_028250</name>
</gene>
<dbReference type="Pfam" id="PF00296">
    <property type="entry name" value="Bac_luciferase"/>
    <property type="match status" value="1"/>
</dbReference>
<dbReference type="SUPFAM" id="SSF51679">
    <property type="entry name" value="Bacterial luciferase-like"/>
    <property type="match status" value="1"/>
</dbReference>
<proteinExistence type="predicted"/>
<dbReference type="EC" id="1.-.-.-" evidence="3"/>
<evidence type="ECO:0000313" key="3">
    <source>
        <dbReference type="EMBL" id="KAB8159581.1"/>
    </source>
</evidence>
<evidence type="ECO:0000259" key="2">
    <source>
        <dbReference type="Pfam" id="PF00296"/>
    </source>
</evidence>
<dbReference type="Gene3D" id="3.20.20.30">
    <property type="entry name" value="Luciferase-like domain"/>
    <property type="match status" value="1"/>
</dbReference>
<reference evidence="3" key="1">
    <citation type="submission" date="2019-10" db="EMBL/GenBank/DDBJ databases">
        <title>Nonomuraea sp. nov., isolated from Phyllanthus amarus.</title>
        <authorList>
            <person name="Klykleung N."/>
            <person name="Tanasupawat S."/>
        </authorList>
    </citation>
    <scope>NUCLEOTIDE SEQUENCE [LARGE SCALE GENOMIC DNA]</scope>
    <source>
        <strain evidence="3">3MP-10</strain>
    </source>
</reference>
<evidence type="ECO:0000313" key="4">
    <source>
        <dbReference type="Proteomes" id="UP000314251"/>
    </source>
</evidence>
<dbReference type="InterPro" id="IPR050766">
    <property type="entry name" value="Bact_Lucif_Oxidored"/>
</dbReference>
<dbReference type="RefSeq" id="WP_139674699.1">
    <property type="nucleotide sequence ID" value="NZ_VDLY02000024.1"/>
</dbReference>
<dbReference type="GO" id="GO:0005829">
    <property type="term" value="C:cytosol"/>
    <property type="evidence" value="ECO:0007669"/>
    <property type="project" value="TreeGrafter"/>
</dbReference>
<evidence type="ECO:0000256" key="1">
    <source>
        <dbReference type="ARBA" id="ARBA00007789"/>
    </source>
</evidence>
<sequence length="348" mass="36688">MTEAKRIPLSVLDTVPVFEGGDAGQALRNALELAPHVERLGYARYWFAEHHNTPGLATSSPGVLIGRIAALTESLRVGAGGVMLPNHAPLAVAEQFGTLEALHPGRIDLGLGRAPGTDPATARLLRRTDGAYDFPRAVAELLGYFAPDGGGGQAPIQAVPAPGHLPETWLLGSSPNGARLAGALGAPFAYAYHFNPMSVTEALDVYRASFRPSPLGERPRVLVAVFAAVADTDAEADWLAGSVKYGIARAQQDPRGLFPTPAQAAEMNFAPAEQAMIRMLIEPQWVGSPETVRQKARDLLRRTGADELMAMTTVHDHAARARSYELLADALAAEGIGGREDAAASVGA</sequence>
<dbReference type="OrthoDB" id="9780518at2"/>
<protein>
    <submittedName>
        <fullName evidence="3">MsnO8 family LLM class oxidoreductase</fullName>
        <ecNumber evidence="3">1.-.-.-</ecNumber>
    </submittedName>
</protein>
<dbReference type="EMBL" id="VDLY02000024">
    <property type="protein sequence ID" value="KAB8159581.1"/>
    <property type="molecule type" value="Genomic_DNA"/>
</dbReference>
<name>A0A5N5ZSU6_9ACTN</name>
<dbReference type="InterPro" id="IPR019949">
    <property type="entry name" value="CmoO-like"/>
</dbReference>
<dbReference type="NCBIfam" id="TIGR03558">
    <property type="entry name" value="oxido_grp_1"/>
    <property type="match status" value="1"/>
</dbReference>
<keyword evidence="4" id="KW-1185">Reference proteome</keyword>
<dbReference type="FunFam" id="3.20.20.30:FF:000002">
    <property type="entry name" value="LLM class flavin-dependent oxidoreductase"/>
    <property type="match status" value="1"/>
</dbReference>
<dbReference type="PANTHER" id="PTHR30137">
    <property type="entry name" value="LUCIFERASE-LIKE MONOOXYGENASE"/>
    <property type="match status" value="1"/>
</dbReference>
<dbReference type="InterPro" id="IPR036661">
    <property type="entry name" value="Luciferase-like_sf"/>
</dbReference>
<accession>A0A5N5ZSU6</accession>
<dbReference type="CDD" id="cd00347">
    <property type="entry name" value="Flavin_utilizing_monoxygenases"/>
    <property type="match status" value="1"/>
</dbReference>
<organism evidence="3 4">
    <name type="scientific">Streptomyces mimosae</name>
    <dbReference type="NCBI Taxonomy" id="2586635"/>
    <lineage>
        <taxon>Bacteria</taxon>
        <taxon>Bacillati</taxon>
        <taxon>Actinomycetota</taxon>
        <taxon>Actinomycetes</taxon>
        <taxon>Kitasatosporales</taxon>
        <taxon>Streptomycetaceae</taxon>
        <taxon>Streptomyces</taxon>
    </lineage>
</organism>
<comment type="caution">
    <text evidence="3">The sequence shown here is derived from an EMBL/GenBank/DDBJ whole genome shotgun (WGS) entry which is preliminary data.</text>
</comment>
<dbReference type="PANTHER" id="PTHR30137:SF6">
    <property type="entry name" value="LUCIFERASE-LIKE MONOOXYGENASE"/>
    <property type="match status" value="1"/>
</dbReference>
<dbReference type="AlphaFoldDB" id="A0A5N5ZSU6"/>
<dbReference type="GO" id="GO:0016705">
    <property type="term" value="F:oxidoreductase activity, acting on paired donors, with incorporation or reduction of molecular oxygen"/>
    <property type="evidence" value="ECO:0007669"/>
    <property type="project" value="InterPro"/>
</dbReference>
<dbReference type="InterPro" id="IPR011251">
    <property type="entry name" value="Luciferase-like_dom"/>
</dbReference>
<comment type="similarity">
    <text evidence="1">To bacterial alkanal monooxygenase alpha and beta chains.</text>
</comment>